<dbReference type="InParanoid" id="K5X909"/>
<organism evidence="5 6">
    <name type="scientific">Agaricus bisporus var. burnettii (strain JB137-S8 / ATCC MYA-4627 / FGSC 10392)</name>
    <name type="common">White button mushroom</name>
    <dbReference type="NCBI Taxonomy" id="597362"/>
    <lineage>
        <taxon>Eukaryota</taxon>
        <taxon>Fungi</taxon>
        <taxon>Dikarya</taxon>
        <taxon>Basidiomycota</taxon>
        <taxon>Agaricomycotina</taxon>
        <taxon>Agaricomycetes</taxon>
        <taxon>Agaricomycetidae</taxon>
        <taxon>Agaricales</taxon>
        <taxon>Agaricineae</taxon>
        <taxon>Agaricaceae</taxon>
        <taxon>Agaricus</taxon>
    </lineage>
</organism>
<dbReference type="GeneID" id="18832048"/>
<keyword evidence="6" id="KW-1185">Reference proteome</keyword>
<feature type="domain" description="HIT" evidence="4">
    <location>
        <begin position="12"/>
        <end position="115"/>
    </location>
</feature>
<evidence type="ECO:0000313" key="5">
    <source>
        <dbReference type="EMBL" id="EKM79507.1"/>
    </source>
</evidence>
<dbReference type="RefSeq" id="XP_007330144.1">
    <property type="nucleotide sequence ID" value="XM_007330082.1"/>
</dbReference>
<dbReference type="InterPro" id="IPR036265">
    <property type="entry name" value="HIT-like_sf"/>
</dbReference>
<dbReference type="CDD" id="cd01277">
    <property type="entry name" value="HINT_subgroup"/>
    <property type="match status" value="1"/>
</dbReference>
<evidence type="ECO:0000259" key="4">
    <source>
        <dbReference type="PROSITE" id="PS51084"/>
    </source>
</evidence>
<sequence>MASRMFLTADCLFCKIIKGDIPSLKLIETEFSYSFLDINPLSKGHALIIPKYHGEKLTEIPDEYLNDTLPIAKKIAVAQGVKEYNILQNNGALAHQVVGHVHFHVIPKPSAEEGLGIVWNHTTPPSEELKKVFEEIKSRL</sequence>
<dbReference type="STRING" id="597362.K5X909"/>
<dbReference type="GO" id="GO:0003824">
    <property type="term" value="F:catalytic activity"/>
    <property type="evidence" value="ECO:0007669"/>
    <property type="project" value="InterPro"/>
</dbReference>
<dbReference type="PROSITE" id="PS00892">
    <property type="entry name" value="HIT_1"/>
    <property type="match status" value="1"/>
</dbReference>
<evidence type="ECO:0000256" key="3">
    <source>
        <dbReference type="PROSITE-ProRule" id="PRU00464"/>
    </source>
</evidence>
<proteinExistence type="predicted"/>
<dbReference type="KEGG" id="abp:AGABI1DRAFT85344"/>
<dbReference type="PRINTS" id="PR00332">
    <property type="entry name" value="HISTRIAD"/>
</dbReference>
<protein>
    <recommendedName>
        <fullName evidence="4">HIT domain-containing protein</fullName>
    </recommendedName>
</protein>
<accession>K5X909</accession>
<name>K5X909_AGABU</name>
<dbReference type="PANTHER" id="PTHR46648">
    <property type="entry name" value="HIT FAMILY PROTEIN 1"/>
    <property type="match status" value="1"/>
</dbReference>
<evidence type="ECO:0000256" key="1">
    <source>
        <dbReference type="PIRSR" id="PIRSR601310-1"/>
    </source>
</evidence>
<dbReference type="InterPro" id="IPR019808">
    <property type="entry name" value="Histidine_triad_CS"/>
</dbReference>
<dbReference type="InterPro" id="IPR011146">
    <property type="entry name" value="HIT-like"/>
</dbReference>
<dbReference type="EMBL" id="JH971390">
    <property type="protein sequence ID" value="EKM79507.1"/>
    <property type="molecule type" value="Genomic_DNA"/>
</dbReference>
<evidence type="ECO:0000313" key="6">
    <source>
        <dbReference type="Proteomes" id="UP000008493"/>
    </source>
</evidence>
<dbReference type="InterPro" id="IPR039384">
    <property type="entry name" value="HINT"/>
</dbReference>
<dbReference type="Pfam" id="PF01230">
    <property type="entry name" value="HIT"/>
    <property type="match status" value="1"/>
</dbReference>
<feature type="short sequence motif" description="Histidine triad motif" evidence="2 3">
    <location>
        <begin position="100"/>
        <end position="104"/>
    </location>
</feature>
<dbReference type="Gene3D" id="3.30.428.10">
    <property type="entry name" value="HIT-like"/>
    <property type="match status" value="1"/>
</dbReference>
<feature type="active site" description="Tele-AMP-histidine intermediate" evidence="1">
    <location>
        <position position="102"/>
    </location>
</feature>
<dbReference type="FunCoup" id="K5X909">
    <property type="interactions" value="177"/>
</dbReference>
<dbReference type="eggNOG" id="KOG3275">
    <property type="taxonomic scope" value="Eukaryota"/>
</dbReference>
<reference evidence="6" key="1">
    <citation type="journal article" date="2012" name="Proc. Natl. Acad. Sci. U.S.A.">
        <title>Genome sequence of the button mushroom Agaricus bisporus reveals mechanisms governing adaptation to a humic-rich ecological niche.</title>
        <authorList>
            <person name="Morin E."/>
            <person name="Kohler A."/>
            <person name="Baker A.R."/>
            <person name="Foulongne-Oriol M."/>
            <person name="Lombard V."/>
            <person name="Nagy L.G."/>
            <person name="Ohm R.A."/>
            <person name="Patyshakuliyeva A."/>
            <person name="Brun A."/>
            <person name="Aerts A.L."/>
            <person name="Bailey A.M."/>
            <person name="Billette C."/>
            <person name="Coutinho P.M."/>
            <person name="Deakin G."/>
            <person name="Doddapaneni H."/>
            <person name="Floudas D."/>
            <person name="Grimwood J."/>
            <person name="Hilden K."/>
            <person name="Kuees U."/>
            <person name="LaButti K.M."/>
            <person name="Lapidus A."/>
            <person name="Lindquist E.A."/>
            <person name="Lucas S.M."/>
            <person name="Murat C."/>
            <person name="Riley R.W."/>
            <person name="Salamov A.A."/>
            <person name="Schmutz J."/>
            <person name="Subramanian V."/>
            <person name="Woesten H.A.B."/>
            <person name="Xu J."/>
            <person name="Eastwood D.C."/>
            <person name="Foster G.D."/>
            <person name="Sonnenberg A.S."/>
            <person name="Cullen D."/>
            <person name="de Vries R.P."/>
            <person name="Lundell T."/>
            <person name="Hibbett D.S."/>
            <person name="Henrissat B."/>
            <person name="Burton K.S."/>
            <person name="Kerrigan R.W."/>
            <person name="Challen M.P."/>
            <person name="Grigoriev I.V."/>
            <person name="Martin F."/>
        </authorList>
    </citation>
    <scope>NUCLEOTIDE SEQUENCE [LARGE SCALE GENOMIC DNA]</scope>
    <source>
        <strain evidence="6">JB137-S8 / ATCC MYA-4627 / FGSC 10392</strain>
    </source>
</reference>
<dbReference type="AlphaFoldDB" id="K5X909"/>
<dbReference type="HOGENOM" id="CLU_056776_3_0_1"/>
<dbReference type="PROSITE" id="PS51084">
    <property type="entry name" value="HIT_2"/>
    <property type="match status" value="1"/>
</dbReference>
<dbReference type="Proteomes" id="UP000008493">
    <property type="component" value="Unassembled WGS sequence"/>
</dbReference>
<dbReference type="InterPro" id="IPR001310">
    <property type="entry name" value="Histidine_triad_HIT"/>
</dbReference>
<dbReference type="OrthoDB" id="672793at2759"/>
<dbReference type="SUPFAM" id="SSF54197">
    <property type="entry name" value="HIT-like"/>
    <property type="match status" value="1"/>
</dbReference>
<dbReference type="GO" id="GO:0009117">
    <property type="term" value="P:nucleotide metabolic process"/>
    <property type="evidence" value="ECO:0007669"/>
    <property type="project" value="TreeGrafter"/>
</dbReference>
<dbReference type="OMA" id="YRVVMNC"/>
<gene>
    <name evidence="5" type="ORF">AGABI1DRAFT_85344</name>
</gene>
<evidence type="ECO:0000256" key="2">
    <source>
        <dbReference type="PIRSR" id="PIRSR601310-3"/>
    </source>
</evidence>
<dbReference type="PANTHER" id="PTHR46648:SF1">
    <property type="entry name" value="ADENOSINE 5'-MONOPHOSPHORAMIDASE HNT1"/>
    <property type="match status" value="1"/>
</dbReference>